<dbReference type="InterPro" id="IPR005843">
    <property type="entry name" value="A-D-PHexomutase_C"/>
</dbReference>
<dbReference type="Proteomes" id="UP001198151">
    <property type="component" value="Unassembled WGS sequence"/>
</dbReference>
<evidence type="ECO:0000256" key="4">
    <source>
        <dbReference type="ARBA" id="ARBA00022842"/>
    </source>
</evidence>
<dbReference type="RefSeq" id="WP_227707291.1">
    <property type="nucleotide sequence ID" value="NZ_JAJEQX010000009.1"/>
</dbReference>
<proteinExistence type="predicted"/>
<dbReference type="Gene3D" id="3.30.310.50">
    <property type="entry name" value="Alpha-D-phosphohexomutase, C-terminal domain"/>
    <property type="match status" value="1"/>
</dbReference>
<dbReference type="PANTHER" id="PTHR45745:SF1">
    <property type="entry name" value="PHOSPHOGLUCOMUTASE 2B-RELATED"/>
    <property type="match status" value="1"/>
</dbReference>
<accession>A0ABS8FXU1</accession>
<dbReference type="Pfam" id="PF00408">
    <property type="entry name" value="PGM_PMM_IV"/>
    <property type="match status" value="1"/>
</dbReference>
<sequence>MQQIMQKFREGLECVGGRKVEKMLDYSKGLDGLPKSDVLKFFLEEGCSVVVRPSGTEPKLKIYISVRAGNQDSAEKTEKLMVEELSELLGNQCPA</sequence>
<dbReference type="EMBL" id="JAJEQX010000009">
    <property type="protein sequence ID" value="MCC2254158.1"/>
    <property type="molecule type" value="Genomic_DNA"/>
</dbReference>
<evidence type="ECO:0000313" key="8">
    <source>
        <dbReference type="Proteomes" id="UP001198151"/>
    </source>
</evidence>
<keyword evidence="5" id="KW-0413">Isomerase</keyword>
<evidence type="ECO:0000256" key="3">
    <source>
        <dbReference type="ARBA" id="ARBA00022723"/>
    </source>
</evidence>
<comment type="catalytic activity">
    <reaction evidence="1">
        <text>alpha-D-glucose 1-phosphate = alpha-D-glucose 6-phosphate</text>
        <dbReference type="Rhea" id="RHEA:23536"/>
        <dbReference type="ChEBI" id="CHEBI:58225"/>
        <dbReference type="ChEBI" id="CHEBI:58601"/>
        <dbReference type="EC" id="5.4.2.2"/>
    </reaction>
</comment>
<organism evidence="7 8">
    <name type="scientific">Ruminococcus turbiniformis</name>
    <dbReference type="NCBI Taxonomy" id="2881258"/>
    <lineage>
        <taxon>Bacteria</taxon>
        <taxon>Bacillati</taxon>
        <taxon>Bacillota</taxon>
        <taxon>Clostridia</taxon>
        <taxon>Eubacteriales</taxon>
        <taxon>Oscillospiraceae</taxon>
        <taxon>Ruminococcus</taxon>
    </lineage>
</organism>
<evidence type="ECO:0000256" key="5">
    <source>
        <dbReference type="ARBA" id="ARBA00023235"/>
    </source>
</evidence>
<keyword evidence="8" id="KW-1185">Reference proteome</keyword>
<dbReference type="InterPro" id="IPR036900">
    <property type="entry name" value="A-D-PHexomutase_C_sf"/>
</dbReference>
<evidence type="ECO:0000313" key="7">
    <source>
        <dbReference type="EMBL" id="MCC2254158.1"/>
    </source>
</evidence>
<evidence type="ECO:0000259" key="6">
    <source>
        <dbReference type="Pfam" id="PF00408"/>
    </source>
</evidence>
<gene>
    <name evidence="7" type="ORF">LKD70_06840</name>
</gene>
<evidence type="ECO:0000256" key="2">
    <source>
        <dbReference type="ARBA" id="ARBA00012728"/>
    </source>
</evidence>
<name>A0ABS8FXU1_9FIRM</name>
<evidence type="ECO:0000256" key="1">
    <source>
        <dbReference type="ARBA" id="ARBA00000443"/>
    </source>
</evidence>
<dbReference type="PANTHER" id="PTHR45745">
    <property type="entry name" value="PHOSPHOMANNOMUTASE 45A"/>
    <property type="match status" value="1"/>
</dbReference>
<dbReference type="EC" id="5.4.2.2" evidence="2"/>
<protein>
    <recommendedName>
        <fullName evidence="2">phosphoglucomutase (alpha-D-glucose-1,6-bisphosphate-dependent)</fullName>
        <ecNumber evidence="2">5.4.2.2</ecNumber>
    </recommendedName>
</protein>
<keyword evidence="4" id="KW-0460">Magnesium</keyword>
<reference evidence="7 8" key="1">
    <citation type="submission" date="2021-10" db="EMBL/GenBank/DDBJ databases">
        <title>Anaerobic single-cell dispensing facilitates the cultivation of human gut bacteria.</title>
        <authorList>
            <person name="Afrizal A."/>
        </authorList>
    </citation>
    <scope>NUCLEOTIDE SEQUENCE [LARGE SCALE GENOMIC DNA]</scope>
    <source>
        <strain evidence="7 8">CLA-AA-H200</strain>
    </source>
</reference>
<dbReference type="SUPFAM" id="SSF55957">
    <property type="entry name" value="Phosphoglucomutase, C-terminal domain"/>
    <property type="match status" value="1"/>
</dbReference>
<comment type="caution">
    <text evidence="7">The sequence shown here is derived from an EMBL/GenBank/DDBJ whole genome shotgun (WGS) entry which is preliminary data.</text>
</comment>
<feature type="domain" description="Alpha-D-phosphohexomutase C-terminal" evidence="6">
    <location>
        <begin position="29"/>
        <end position="66"/>
    </location>
</feature>
<keyword evidence="3" id="KW-0479">Metal-binding</keyword>